<dbReference type="GO" id="GO:0070301">
    <property type="term" value="P:cellular response to hydrogen peroxide"/>
    <property type="evidence" value="ECO:0007669"/>
    <property type="project" value="TreeGrafter"/>
</dbReference>
<feature type="region of interest" description="Disordered" evidence="5">
    <location>
        <begin position="295"/>
        <end position="321"/>
    </location>
</feature>
<evidence type="ECO:0000256" key="4">
    <source>
        <dbReference type="ARBA" id="ARBA00031405"/>
    </source>
</evidence>
<comment type="caution">
    <text evidence="6">The sequence shown here is derived from an EMBL/GenBank/DDBJ whole genome shotgun (WGS) entry which is preliminary data.</text>
</comment>
<evidence type="ECO:0000313" key="7">
    <source>
        <dbReference type="Proteomes" id="UP000735302"/>
    </source>
</evidence>
<dbReference type="InterPro" id="IPR008494">
    <property type="entry name" value="DUF776"/>
</dbReference>
<dbReference type="AlphaFoldDB" id="A0AAV3ZHW7"/>
<accession>A0AAV3ZHW7</accession>
<sequence>MGGEEKDSRSQSNGICKQPRRENVSDAVISKLLKDFTSAELFPQSTDQLQPKALINKSDCSWNEVITSFKHLHVRRPDQKRRRRARKHLQHSKKSAYLLNLAIAAGNFQRPIVWPSRLNCDCKKSSASLLNPSRLKVDVNHARSLKGNSSKICNHTSLSYDSYCSCKGTSNRGEKSNEQHISSTPFGHASSISDLTFSSLCRQKTFPKTEKEGLSESKASANIDEHPQSRYFAGKQLFTNSVLVPLSLPELPLTGTPLDSQMAGNTGAPAIYAKPSVSTSLTSFVPCTSSSSTRLHFDSTSLPTQPASSSAGLGRSCSQEVREMEDTNVNELASYLEDLLHIPRKMSSMAEMMYA</sequence>
<feature type="region of interest" description="Disordered" evidence="5">
    <location>
        <begin position="1"/>
        <end position="22"/>
    </location>
</feature>
<proteinExistence type="predicted"/>
<organism evidence="6 7">
    <name type="scientific">Plakobranchus ocellatus</name>
    <dbReference type="NCBI Taxonomy" id="259542"/>
    <lineage>
        <taxon>Eukaryota</taxon>
        <taxon>Metazoa</taxon>
        <taxon>Spiralia</taxon>
        <taxon>Lophotrochozoa</taxon>
        <taxon>Mollusca</taxon>
        <taxon>Gastropoda</taxon>
        <taxon>Heterobranchia</taxon>
        <taxon>Euthyneura</taxon>
        <taxon>Panpulmonata</taxon>
        <taxon>Sacoglossa</taxon>
        <taxon>Placobranchoidea</taxon>
        <taxon>Plakobranchidae</taxon>
        <taxon>Plakobranchus</taxon>
    </lineage>
</organism>
<dbReference type="EMBL" id="BLXT01002413">
    <property type="protein sequence ID" value="GFN94122.1"/>
    <property type="molecule type" value="Genomic_DNA"/>
</dbReference>
<gene>
    <name evidence="6" type="ORF">PoB_002062800</name>
</gene>
<evidence type="ECO:0000256" key="3">
    <source>
        <dbReference type="ARBA" id="ARBA00029721"/>
    </source>
</evidence>
<protein>
    <recommendedName>
        <fullName evidence="1">Oxidative stress-responsive serine-rich protein 1</fullName>
    </recommendedName>
    <alternativeName>
        <fullName evidence="4">Oxidative stress-responsive protein 1</fullName>
    </alternativeName>
    <alternativeName>
        <fullName evidence="3">Peroxide-inducible transcript 1 protein</fullName>
    </alternativeName>
</protein>
<reference evidence="6 7" key="1">
    <citation type="journal article" date="2021" name="Elife">
        <title>Chloroplast acquisition without the gene transfer in kleptoplastic sea slugs, Plakobranchus ocellatus.</title>
        <authorList>
            <person name="Maeda T."/>
            <person name="Takahashi S."/>
            <person name="Yoshida T."/>
            <person name="Shimamura S."/>
            <person name="Takaki Y."/>
            <person name="Nagai Y."/>
            <person name="Toyoda A."/>
            <person name="Suzuki Y."/>
            <person name="Arimoto A."/>
            <person name="Ishii H."/>
            <person name="Satoh N."/>
            <person name="Nishiyama T."/>
            <person name="Hasebe M."/>
            <person name="Maruyama T."/>
            <person name="Minagawa J."/>
            <person name="Obokata J."/>
            <person name="Shigenobu S."/>
        </authorList>
    </citation>
    <scope>NUCLEOTIDE SEQUENCE [LARGE SCALE GENOMIC DNA]</scope>
</reference>
<dbReference type="PANTHER" id="PTHR31383">
    <property type="entry name" value="OXIDATIVE STRESS-RESPONSE SERINE-RICH PROTEIN 1"/>
    <property type="match status" value="1"/>
</dbReference>
<evidence type="ECO:0000313" key="6">
    <source>
        <dbReference type="EMBL" id="GFN94122.1"/>
    </source>
</evidence>
<dbReference type="Proteomes" id="UP000735302">
    <property type="component" value="Unassembled WGS sequence"/>
</dbReference>
<evidence type="ECO:0000256" key="1">
    <source>
        <dbReference type="ARBA" id="ARBA00015005"/>
    </source>
</evidence>
<keyword evidence="2" id="KW-0597">Phosphoprotein</keyword>
<evidence type="ECO:0000256" key="2">
    <source>
        <dbReference type="ARBA" id="ARBA00022553"/>
    </source>
</evidence>
<keyword evidence="7" id="KW-1185">Reference proteome</keyword>
<evidence type="ECO:0000256" key="5">
    <source>
        <dbReference type="SAM" id="MobiDB-lite"/>
    </source>
</evidence>
<name>A0AAV3ZHW7_9GAST</name>
<feature type="compositionally biased region" description="Polar residues" evidence="5">
    <location>
        <begin position="295"/>
        <end position="319"/>
    </location>
</feature>
<dbReference type="PANTHER" id="PTHR31383:SF2">
    <property type="entry name" value="OXIDATIVE STRESS-RESPONSIVE SERINE-RICH PROTEIN 1"/>
    <property type="match status" value="1"/>
</dbReference>